<accession>A0A1V2TFB6</accession>
<dbReference type="OrthoDB" id="3701137at2"/>
<keyword evidence="3" id="KW-1185">Reference proteome</keyword>
<protein>
    <submittedName>
        <fullName evidence="2">Uncharacterized protein</fullName>
    </submittedName>
</protein>
<comment type="caution">
    <text evidence="2">The sequence shown here is derived from an EMBL/GenBank/DDBJ whole genome shotgun (WGS) entry which is preliminary data.</text>
</comment>
<evidence type="ECO:0000256" key="1">
    <source>
        <dbReference type="SAM" id="MobiDB-lite"/>
    </source>
</evidence>
<proteinExistence type="predicted"/>
<sequence length="150" mass="15678">MRTSVCRLTVTTGGGSRITENLTRDLYAHLVASGITVEHGAAATSPTTGHKGAISPDLVILASIAATSATKILTTLISEWCAVDRNREIKVMLGSASLDVKGGGQHTRRVLDHFFADSADAGTASDETAELETPAPSQPDNPDDHGETPR</sequence>
<gene>
    <name evidence="2" type="ORF">B0T46_14555</name>
</gene>
<dbReference type="RefSeq" id="WP_139347836.1">
    <property type="nucleotide sequence ID" value="NZ_LOKT01000011.1"/>
</dbReference>
<evidence type="ECO:0000313" key="2">
    <source>
        <dbReference type="EMBL" id="ONM48195.1"/>
    </source>
</evidence>
<evidence type="ECO:0000313" key="3">
    <source>
        <dbReference type="Proteomes" id="UP000188836"/>
    </source>
</evidence>
<dbReference type="Proteomes" id="UP000188836">
    <property type="component" value="Unassembled WGS sequence"/>
</dbReference>
<dbReference type="STRING" id="1538463.B0T36_16830"/>
<organism evidence="2 3">
    <name type="scientific">Nocardia donostiensis</name>
    <dbReference type="NCBI Taxonomy" id="1538463"/>
    <lineage>
        <taxon>Bacteria</taxon>
        <taxon>Bacillati</taxon>
        <taxon>Actinomycetota</taxon>
        <taxon>Actinomycetes</taxon>
        <taxon>Mycobacteriales</taxon>
        <taxon>Nocardiaceae</taxon>
        <taxon>Nocardia</taxon>
    </lineage>
</organism>
<reference evidence="2 3" key="1">
    <citation type="journal article" date="2016" name="Antonie Van Leeuwenhoek">
        <title>Nocardia donostiensis sp. nov., isolated from human respiratory specimens.</title>
        <authorList>
            <person name="Ercibengoa M."/>
            <person name="Bell M."/>
            <person name="Marimon J.M."/>
            <person name="Humrighouse B."/>
            <person name="Klenk H.P."/>
            <person name="Potter G."/>
            <person name="Perez-Trallero E."/>
        </authorList>
    </citation>
    <scope>NUCLEOTIDE SEQUENCE [LARGE SCALE GENOMIC DNA]</scope>
    <source>
        <strain evidence="2 3">X1655</strain>
    </source>
</reference>
<dbReference type="AlphaFoldDB" id="A0A1V2TFB6"/>
<name>A0A1V2TFB6_9NOCA</name>
<feature type="region of interest" description="Disordered" evidence="1">
    <location>
        <begin position="119"/>
        <end position="150"/>
    </location>
</feature>
<dbReference type="EMBL" id="MUMY01000011">
    <property type="protein sequence ID" value="ONM48195.1"/>
    <property type="molecule type" value="Genomic_DNA"/>
</dbReference>